<reference evidence="3" key="1">
    <citation type="journal article" date="2023" name="Mol. Ecol. Resour.">
        <title>Chromosome-level genome assembly of a triploid poplar Populus alba 'Berolinensis'.</title>
        <authorList>
            <person name="Chen S."/>
            <person name="Yu Y."/>
            <person name="Wang X."/>
            <person name="Wang S."/>
            <person name="Zhang T."/>
            <person name="Zhou Y."/>
            <person name="He R."/>
            <person name="Meng N."/>
            <person name="Wang Y."/>
            <person name="Liu W."/>
            <person name="Liu Z."/>
            <person name="Liu J."/>
            <person name="Guo Q."/>
            <person name="Huang H."/>
            <person name="Sederoff R.R."/>
            <person name="Wang G."/>
            <person name="Qu G."/>
            <person name="Chen S."/>
        </authorList>
    </citation>
    <scope>NUCLEOTIDE SEQUENCE</scope>
    <source>
        <strain evidence="3">SC-2020</strain>
    </source>
</reference>
<organism evidence="3 4">
    <name type="scientific">Populus alba x Populus x berolinensis</name>
    <dbReference type="NCBI Taxonomy" id="444605"/>
    <lineage>
        <taxon>Eukaryota</taxon>
        <taxon>Viridiplantae</taxon>
        <taxon>Streptophyta</taxon>
        <taxon>Embryophyta</taxon>
        <taxon>Tracheophyta</taxon>
        <taxon>Spermatophyta</taxon>
        <taxon>Magnoliopsida</taxon>
        <taxon>eudicotyledons</taxon>
        <taxon>Gunneridae</taxon>
        <taxon>Pentapetalae</taxon>
        <taxon>rosids</taxon>
        <taxon>fabids</taxon>
        <taxon>Malpighiales</taxon>
        <taxon>Salicaceae</taxon>
        <taxon>Saliceae</taxon>
        <taxon>Populus</taxon>
    </lineage>
</organism>
<feature type="region of interest" description="Disordered" evidence="1">
    <location>
        <begin position="327"/>
        <end position="346"/>
    </location>
</feature>
<dbReference type="EMBL" id="JAQIZT010000007">
    <property type="protein sequence ID" value="KAJ6989642.1"/>
    <property type="molecule type" value="Genomic_DNA"/>
</dbReference>
<feature type="region of interest" description="Disordered" evidence="1">
    <location>
        <begin position="370"/>
        <end position="401"/>
    </location>
</feature>
<keyword evidence="4" id="KW-1185">Reference proteome</keyword>
<gene>
    <name evidence="3" type="ORF">NC653_018200</name>
</gene>
<feature type="region of interest" description="Disordered" evidence="1">
    <location>
        <begin position="1"/>
        <end position="21"/>
    </location>
</feature>
<feature type="compositionally biased region" description="Basic residues" evidence="1">
    <location>
        <begin position="1"/>
        <end position="10"/>
    </location>
</feature>
<feature type="domain" description="DUF4283" evidence="2">
    <location>
        <begin position="58"/>
        <end position="141"/>
    </location>
</feature>
<accession>A0AAD6VUK1</accession>
<comment type="caution">
    <text evidence="3">The sequence shown here is derived from an EMBL/GenBank/DDBJ whole genome shotgun (WGS) entry which is preliminary data.</text>
</comment>
<evidence type="ECO:0000256" key="1">
    <source>
        <dbReference type="SAM" id="MobiDB-lite"/>
    </source>
</evidence>
<dbReference type="AlphaFoldDB" id="A0AAD6VUK1"/>
<feature type="compositionally biased region" description="Low complexity" evidence="1">
    <location>
        <begin position="449"/>
        <end position="460"/>
    </location>
</feature>
<dbReference type="Proteomes" id="UP001164929">
    <property type="component" value="Chromosome 7"/>
</dbReference>
<feature type="compositionally biased region" description="Basic residues" evidence="1">
    <location>
        <begin position="478"/>
        <end position="489"/>
    </location>
</feature>
<dbReference type="InterPro" id="IPR040256">
    <property type="entry name" value="At4g02000-like"/>
</dbReference>
<dbReference type="Pfam" id="PF14111">
    <property type="entry name" value="DUF4283"/>
    <property type="match status" value="1"/>
</dbReference>
<sequence length="497" mass="54800">MSKTKPHAHKPQPAATQNSWADRVRVSDSSTRFTLDPLPRQPIGHSLKVTEEILLENSSQWNRCMIGFFPGFRMPFHAVNSIASRAWRQYGLENVMTTANGFMLFRFNTEEKMHSVLEKGPWMFGGKNIILQQWHPRFQFDKNKISTLPVWVRLHGLPFPLWSKQGLSLAASMVGRPLSCDELTYSCTRLEYARICVEVDAALPFINSFEIESPLSTAPITVTVEYEWKPQSCEKCKVFGHTCYKLPPIVLDKGKAHVDSVLPAQTSQTITISPIAVDKDQAQLAMPTPAQPAAHQKSFSSTDPSTSTLVNSQLLVVQAQPILVPQEKQSTTMSSPIIEPDSHQDMARQDSDILARADIHQGSFSQAMAVAPSSAKESSLHQCSPEEKVLQPPSHNQSLRQGPILGLIPEEEDGGSDQDSACDPLSIEESQHLITGFANCVESKMASIESGSESSSTTGTLLDISSLNQGIPPPPSPKVKKKKVKKQRKALGPFTIL</sequence>
<evidence type="ECO:0000259" key="2">
    <source>
        <dbReference type="Pfam" id="PF14111"/>
    </source>
</evidence>
<dbReference type="PANTHER" id="PTHR31286:SF99">
    <property type="entry name" value="DUF4283 DOMAIN-CONTAINING PROTEIN"/>
    <property type="match status" value="1"/>
</dbReference>
<feature type="region of interest" description="Disordered" evidence="1">
    <location>
        <begin position="449"/>
        <end position="497"/>
    </location>
</feature>
<evidence type="ECO:0000313" key="3">
    <source>
        <dbReference type="EMBL" id="KAJ6989642.1"/>
    </source>
</evidence>
<evidence type="ECO:0000313" key="4">
    <source>
        <dbReference type="Proteomes" id="UP001164929"/>
    </source>
</evidence>
<protein>
    <recommendedName>
        <fullName evidence="2">DUF4283 domain-containing protein</fullName>
    </recommendedName>
</protein>
<name>A0AAD6VUK1_9ROSI</name>
<proteinExistence type="predicted"/>
<dbReference type="InterPro" id="IPR025558">
    <property type="entry name" value="DUF4283"/>
</dbReference>
<dbReference type="PANTHER" id="PTHR31286">
    <property type="entry name" value="GLYCINE-RICH CELL WALL STRUCTURAL PROTEIN 1.8-LIKE"/>
    <property type="match status" value="1"/>
</dbReference>